<reference evidence="2 3" key="1">
    <citation type="submission" date="2012-03" db="EMBL/GenBank/DDBJ databases">
        <title>The Genome Sequence of Bartonella tamiae Th239.</title>
        <authorList>
            <consortium name="The Broad Institute Genome Sequencing Platform"/>
            <consortium name="The Broad Institute Genome Sequencing Center for Infectious Disease"/>
            <person name="Feldgarden M."/>
            <person name="Kirby J."/>
            <person name="Kosoy M."/>
            <person name="Birtles R."/>
            <person name="Probert W.S."/>
            <person name="Chiaraviglio L."/>
            <person name="Young S.K."/>
            <person name="Zeng Q."/>
            <person name="Gargeya S."/>
            <person name="Fitzgerald M."/>
            <person name="Haas B."/>
            <person name="Abouelleil A."/>
            <person name="Alvarado L."/>
            <person name="Arachchi H.M."/>
            <person name="Berlin A."/>
            <person name="Chapman S.B."/>
            <person name="Gearin G."/>
            <person name="Goldberg J."/>
            <person name="Griggs A."/>
            <person name="Gujja S."/>
            <person name="Hansen M."/>
            <person name="Heiman D."/>
            <person name="Howarth C."/>
            <person name="Larimer J."/>
            <person name="Lui A."/>
            <person name="MacDonald P.J.P."/>
            <person name="McCowen C."/>
            <person name="Montmayeur A."/>
            <person name="Murphy C."/>
            <person name="Neiman D."/>
            <person name="Pearson M."/>
            <person name="Priest M."/>
            <person name="Roberts A."/>
            <person name="Saif S."/>
            <person name="Shea T."/>
            <person name="Sisk P."/>
            <person name="Stolte C."/>
            <person name="Sykes S."/>
            <person name="Wortman J."/>
            <person name="Nusbaum C."/>
            <person name="Birren B."/>
        </authorList>
    </citation>
    <scope>NUCLEOTIDE SEQUENCE [LARGE SCALE GENOMIC DNA]</scope>
    <source>
        <strain evidence="2 3">Th239</strain>
    </source>
</reference>
<dbReference type="SUPFAM" id="SSF56112">
    <property type="entry name" value="Protein kinase-like (PK-like)"/>
    <property type="match status" value="1"/>
</dbReference>
<dbReference type="STRING" id="1094558.ME5_00408"/>
<dbReference type="eggNOG" id="COG3173">
    <property type="taxonomic scope" value="Bacteria"/>
</dbReference>
<comment type="caution">
    <text evidence="2">The sequence shown here is derived from an EMBL/GenBank/DDBJ whole genome shotgun (WGS) entry which is preliminary data.</text>
</comment>
<evidence type="ECO:0000259" key="1">
    <source>
        <dbReference type="Pfam" id="PF01636"/>
    </source>
</evidence>
<accession>J0QYA0</accession>
<keyword evidence="3" id="KW-1185">Reference proteome</keyword>
<protein>
    <recommendedName>
        <fullName evidence="1">Aminoglycoside phosphotransferase domain-containing protein</fullName>
    </recommendedName>
</protein>
<dbReference type="HOGENOM" id="CLU_887465_0_0_5"/>
<evidence type="ECO:0000313" key="2">
    <source>
        <dbReference type="EMBL" id="EJF91076.1"/>
    </source>
</evidence>
<feature type="domain" description="Aminoglycoside phosphotransferase" evidence="1">
    <location>
        <begin position="88"/>
        <end position="234"/>
    </location>
</feature>
<dbReference type="Proteomes" id="UP000008952">
    <property type="component" value="Unassembled WGS sequence"/>
</dbReference>
<sequence length="319" mass="37425">MIEKVDTEIENLANKIFVKPFTLHKIEGGLFNKIVKAHLSNSNVFIKKFTNKAEAGCYPPLPTSAAQRFTVACKWHNMSIEASKMCNGVNVPKIISLYDDLFIIVMDEVKGKPLYEYLLNDHCIDNEILEKIIFFLAKLHNMTINNKNMLYSSSNEFKKFKIKLQYNDMFNYIPIEFISKLEKFILNYINTNCDLIHGDINSRNILIEKNEISIIDFEQGQLGEGIYDISYIISEYVIQGIRLNSDIETMIKKNWYLYCDARKSSDLTNQYAAFRLHLAFQTLYRLKGPSRHIWSNHVNNDKKNKIIHWCYYEIKLWIN</sequence>
<dbReference type="InterPro" id="IPR002575">
    <property type="entry name" value="Aminoglycoside_PTrfase"/>
</dbReference>
<name>J0QYA0_9HYPH</name>
<proteinExistence type="predicted"/>
<gene>
    <name evidence="2" type="ORF">ME5_00408</name>
</gene>
<dbReference type="AlphaFoldDB" id="J0QYA0"/>
<dbReference type="OrthoDB" id="7856512at2"/>
<evidence type="ECO:0000313" key="3">
    <source>
        <dbReference type="Proteomes" id="UP000008952"/>
    </source>
</evidence>
<dbReference type="PATRIC" id="fig|1094558.3.peg.452"/>
<dbReference type="Gene3D" id="3.90.1200.10">
    <property type="match status" value="1"/>
</dbReference>
<organism evidence="2 3">
    <name type="scientific">Bartonella tamiae Th239</name>
    <dbReference type="NCBI Taxonomy" id="1094558"/>
    <lineage>
        <taxon>Bacteria</taxon>
        <taxon>Pseudomonadati</taxon>
        <taxon>Pseudomonadota</taxon>
        <taxon>Alphaproteobacteria</taxon>
        <taxon>Hyphomicrobiales</taxon>
        <taxon>Bartonellaceae</taxon>
        <taxon>Bartonella</taxon>
    </lineage>
</organism>
<dbReference type="InterPro" id="IPR011009">
    <property type="entry name" value="Kinase-like_dom_sf"/>
</dbReference>
<dbReference type="RefSeq" id="WP_008037975.1">
    <property type="nucleotide sequence ID" value="NZ_JH725147.1"/>
</dbReference>
<dbReference type="Pfam" id="PF01636">
    <property type="entry name" value="APH"/>
    <property type="match status" value="1"/>
</dbReference>
<dbReference type="EMBL" id="AIMB01000003">
    <property type="protein sequence ID" value="EJF91076.1"/>
    <property type="molecule type" value="Genomic_DNA"/>
</dbReference>